<feature type="transmembrane region" description="Helical" evidence="6">
    <location>
        <begin position="369"/>
        <end position="390"/>
    </location>
</feature>
<dbReference type="PROSITE" id="PS50850">
    <property type="entry name" value="MFS"/>
    <property type="match status" value="1"/>
</dbReference>
<proteinExistence type="predicted"/>
<dbReference type="PANTHER" id="PTHR42718:SF27">
    <property type="entry name" value="TRANSPORTER, PUTATIVE-RELATED"/>
    <property type="match status" value="1"/>
</dbReference>
<evidence type="ECO:0000256" key="3">
    <source>
        <dbReference type="ARBA" id="ARBA00022989"/>
    </source>
</evidence>
<dbReference type="GO" id="GO:0016020">
    <property type="term" value="C:membrane"/>
    <property type="evidence" value="ECO:0007669"/>
    <property type="project" value="UniProtKB-SubCell"/>
</dbReference>
<feature type="transmembrane region" description="Helical" evidence="6">
    <location>
        <begin position="99"/>
        <end position="118"/>
    </location>
</feature>
<feature type="transmembrane region" description="Helical" evidence="6">
    <location>
        <begin position="62"/>
        <end position="87"/>
    </location>
</feature>
<dbReference type="SUPFAM" id="SSF103473">
    <property type="entry name" value="MFS general substrate transporter"/>
    <property type="match status" value="1"/>
</dbReference>
<keyword evidence="3 6" id="KW-1133">Transmembrane helix</keyword>
<evidence type="ECO:0000313" key="9">
    <source>
        <dbReference type="Proteomes" id="UP000663193"/>
    </source>
</evidence>
<accession>A0A7U2HYS5</accession>
<feature type="domain" description="Major facilitator superfamily (MFS) profile" evidence="7">
    <location>
        <begin position="64"/>
        <end position="531"/>
    </location>
</feature>
<feature type="transmembrane region" description="Helical" evidence="6">
    <location>
        <begin position="259"/>
        <end position="279"/>
    </location>
</feature>
<gene>
    <name evidence="8" type="ORF">JI435_030370</name>
</gene>
<dbReference type="PANTHER" id="PTHR42718">
    <property type="entry name" value="MAJOR FACILITATOR SUPERFAMILY MULTIDRUG TRANSPORTER MFSC"/>
    <property type="match status" value="1"/>
</dbReference>
<reference evidence="9" key="1">
    <citation type="journal article" date="2021" name="BMC Genomics">
        <title>Chromosome-level genome assembly and manually-curated proteome of model necrotroph Parastagonospora nodorum Sn15 reveals a genome-wide trove of candidate effector homologs, and redundancy of virulence-related functions within an accessory chromosome.</title>
        <authorList>
            <person name="Bertazzoni S."/>
            <person name="Jones D.A.B."/>
            <person name="Phan H.T."/>
            <person name="Tan K.-C."/>
            <person name="Hane J.K."/>
        </authorList>
    </citation>
    <scope>NUCLEOTIDE SEQUENCE [LARGE SCALE GENOMIC DNA]</scope>
    <source>
        <strain evidence="9">SN15 / ATCC MYA-4574 / FGSC 10173)</strain>
    </source>
</reference>
<keyword evidence="4 6" id="KW-0472">Membrane</keyword>
<dbReference type="AlphaFoldDB" id="A0A7U2HYS5"/>
<name>A0A7U2HYS5_PHANO</name>
<comment type="subcellular location">
    <subcellularLocation>
        <location evidence="1">Membrane</location>
        <topology evidence="1">Multi-pass membrane protein</topology>
    </subcellularLocation>
</comment>
<dbReference type="EMBL" id="CP069027">
    <property type="protein sequence ID" value="QRC95339.1"/>
    <property type="molecule type" value="Genomic_DNA"/>
</dbReference>
<evidence type="ECO:0000256" key="1">
    <source>
        <dbReference type="ARBA" id="ARBA00004141"/>
    </source>
</evidence>
<feature type="transmembrane region" description="Helical" evidence="6">
    <location>
        <begin position="422"/>
        <end position="442"/>
    </location>
</feature>
<feature type="region of interest" description="Disordered" evidence="5">
    <location>
        <begin position="1"/>
        <end position="24"/>
    </location>
</feature>
<dbReference type="OrthoDB" id="2130629at2759"/>
<dbReference type="Gene3D" id="1.20.1720.10">
    <property type="entry name" value="Multidrug resistance protein D"/>
    <property type="match status" value="1"/>
</dbReference>
<keyword evidence="9" id="KW-1185">Reference proteome</keyword>
<feature type="transmembrane region" description="Helical" evidence="6">
    <location>
        <begin position="507"/>
        <end position="526"/>
    </location>
</feature>
<feature type="transmembrane region" description="Helical" evidence="6">
    <location>
        <begin position="396"/>
        <end position="415"/>
    </location>
</feature>
<feature type="transmembrane region" description="Helical" evidence="6">
    <location>
        <begin position="291"/>
        <end position="310"/>
    </location>
</feature>
<dbReference type="Gene3D" id="1.20.1250.20">
    <property type="entry name" value="MFS general substrate transporter like domains"/>
    <property type="match status" value="1"/>
</dbReference>
<evidence type="ECO:0000313" key="8">
    <source>
        <dbReference type="EMBL" id="QRC95339.1"/>
    </source>
</evidence>
<keyword evidence="2 6" id="KW-0812">Transmembrane</keyword>
<dbReference type="GO" id="GO:0022857">
    <property type="term" value="F:transmembrane transporter activity"/>
    <property type="evidence" value="ECO:0007669"/>
    <property type="project" value="InterPro"/>
</dbReference>
<evidence type="ECO:0000256" key="4">
    <source>
        <dbReference type="ARBA" id="ARBA00023136"/>
    </source>
</evidence>
<dbReference type="Pfam" id="PF07690">
    <property type="entry name" value="MFS_1"/>
    <property type="match status" value="1"/>
</dbReference>
<evidence type="ECO:0000259" key="7">
    <source>
        <dbReference type="PROSITE" id="PS50850"/>
    </source>
</evidence>
<evidence type="ECO:0000256" key="2">
    <source>
        <dbReference type="ARBA" id="ARBA00022692"/>
    </source>
</evidence>
<dbReference type="InterPro" id="IPR020846">
    <property type="entry name" value="MFS_dom"/>
</dbReference>
<organism evidence="8 9">
    <name type="scientific">Phaeosphaeria nodorum (strain SN15 / ATCC MYA-4574 / FGSC 10173)</name>
    <name type="common">Glume blotch fungus</name>
    <name type="synonym">Parastagonospora nodorum</name>
    <dbReference type="NCBI Taxonomy" id="321614"/>
    <lineage>
        <taxon>Eukaryota</taxon>
        <taxon>Fungi</taxon>
        <taxon>Dikarya</taxon>
        <taxon>Ascomycota</taxon>
        <taxon>Pezizomycotina</taxon>
        <taxon>Dothideomycetes</taxon>
        <taxon>Pleosporomycetidae</taxon>
        <taxon>Pleosporales</taxon>
        <taxon>Pleosporineae</taxon>
        <taxon>Phaeosphaeriaceae</taxon>
        <taxon>Parastagonospora</taxon>
    </lineage>
</organism>
<evidence type="ECO:0000256" key="5">
    <source>
        <dbReference type="SAM" id="MobiDB-lite"/>
    </source>
</evidence>
<feature type="transmembrane region" description="Helical" evidence="6">
    <location>
        <begin position="219"/>
        <end position="239"/>
    </location>
</feature>
<evidence type="ECO:0000256" key="6">
    <source>
        <dbReference type="SAM" id="Phobius"/>
    </source>
</evidence>
<protein>
    <recommendedName>
        <fullName evidence="7">Major facilitator superfamily (MFS) profile domain-containing protein</fullName>
    </recommendedName>
</protein>
<dbReference type="Proteomes" id="UP000663193">
    <property type="component" value="Chromosome 5"/>
</dbReference>
<dbReference type="InterPro" id="IPR011701">
    <property type="entry name" value="MFS"/>
</dbReference>
<sequence>MSRTATSIELMEYPQTPLTDPPNVHIKGDRASSLNDDGQPIIASTNAVDVEHLQAPGKRTTAIVLVTVVCVTMISAMLSGVTTVVLPTMARDLQLAPSVLLWPVSVYALTCGCTLLLLGSVSDVIGSRPMYLTGCVLQSVFTLASGLSRTGTQLIVFRALGGIAISFCLPSAVSTITATFPEGKSRNIAFASMGGGQPIGFSLGLVLGGIFADTIGWRWGFHLCAIVNTIIFVIALFGLPKVADKQTQVFHRLRTEIDWVGIAMGSISLALLSYCFVLISEDTAKIREATTLGLLITAIALIPGFIVWVGRQEKLGRPAVIPNSLWKNRIFSVICVGVFLVWGVFNGIETYMTLFFQDVQGLSALQTSIRFLPTPVGGIIANVAMGLIAHRVRADYTVHIGVFLATVAALLMCVIQPEWTYWVCAFPATFLMPIGSDVLYTISSLVITSVFPARTQGLAGGVFNTIAQIGKSVGLATSGVIATSITSHSRHQEKEGPEALMEGFRAAYWYLFALSCATAVLFAWGLRGIGKVGMKRE</sequence>
<feature type="transmembrane region" description="Helical" evidence="6">
    <location>
        <begin position="155"/>
        <end position="176"/>
    </location>
</feature>
<dbReference type="VEuPathDB" id="FungiDB:JI435_030370"/>
<dbReference type="InterPro" id="IPR036259">
    <property type="entry name" value="MFS_trans_sf"/>
</dbReference>
<feature type="transmembrane region" description="Helical" evidence="6">
    <location>
        <begin position="330"/>
        <end position="348"/>
    </location>
</feature>